<reference evidence="2 3" key="1">
    <citation type="submission" date="2018-03" db="EMBL/GenBank/DDBJ databases">
        <title>Draft genome sequence of Rohu Carp (Labeo rohita).</title>
        <authorList>
            <person name="Das P."/>
            <person name="Kushwaha B."/>
            <person name="Joshi C.G."/>
            <person name="Kumar D."/>
            <person name="Nagpure N.S."/>
            <person name="Sahoo L."/>
            <person name="Das S.P."/>
            <person name="Bit A."/>
            <person name="Patnaik S."/>
            <person name="Meher P.K."/>
            <person name="Jayasankar P."/>
            <person name="Koringa P.G."/>
            <person name="Patel N.V."/>
            <person name="Hinsu A.T."/>
            <person name="Kumar R."/>
            <person name="Pandey M."/>
            <person name="Agarwal S."/>
            <person name="Srivastava S."/>
            <person name="Singh M."/>
            <person name="Iquebal M.A."/>
            <person name="Jaiswal S."/>
            <person name="Angadi U.B."/>
            <person name="Kumar N."/>
            <person name="Raza M."/>
            <person name="Shah T.M."/>
            <person name="Rai A."/>
            <person name="Jena J.K."/>
        </authorList>
    </citation>
    <scope>NUCLEOTIDE SEQUENCE [LARGE SCALE GENOMIC DNA]</scope>
    <source>
        <strain evidence="2">DASCIFA01</strain>
        <tissue evidence="2">Testis</tissue>
    </source>
</reference>
<evidence type="ECO:0000313" key="2">
    <source>
        <dbReference type="EMBL" id="RXN07985.1"/>
    </source>
</evidence>
<dbReference type="AlphaFoldDB" id="A0A498LRJ8"/>
<evidence type="ECO:0000256" key="1">
    <source>
        <dbReference type="SAM" id="MobiDB-lite"/>
    </source>
</evidence>
<name>A0A498LRJ8_LABRO</name>
<feature type="region of interest" description="Disordered" evidence="1">
    <location>
        <begin position="1"/>
        <end position="93"/>
    </location>
</feature>
<proteinExistence type="predicted"/>
<sequence>MNGRAQNSHKGGETALNVKEHPPQRDSPGGRPMKDGLAAARHETNDYEGAARGACSMWQNPPGTSRQLDFPRHSLSTLGPPPATPPDLGPHPQ</sequence>
<evidence type="ECO:0000313" key="3">
    <source>
        <dbReference type="Proteomes" id="UP000290572"/>
    </source>
</evidence>
<dbReference type="Proteomes" id="UP000290572">
    <property type="component" value="Unassembled WGS sequence"/>
</dbReference>
<comment type="caution">
    <text evidence="2">The sequence shown here is derived from an EMBL/GenBank/DDBJ whole genome shotgun (WGS) entry which is preliminary data.</text>
</comment>
<protein>
    <submittedName>
        <fullName evidence="2">Uncharacterized protein</fullName>
    </submittedName>
</protein>
<accession>A0A498LRJ8</accession>
<keyword evidence="3" id="KW-1185">Reference proteome</keyword>
<feature type="compositionally biased region" description="Polar residues" evidence="1">
    <location>
        <begin position="57"/>
        <end position="67"/>
    </location>
</feature>
<feature type="compositionally biased region" description="Pro residues" evidence="1">
    <location>
        <begin position="79"/>
        <end position="93"/>
    </location>
</feature>
<gene>
    <name evidence="2" type="ORF">ROHU_011671</name>
</gene>
<dbReference type="EMBL" id="QBIY01013331">
    <property type="protein sequence ID" value="RXN07985.1"/>
    <property type="molecule type" value="Genomic_DNA"/>
</dbReference>
<organism evidence="2 3">
    <name type="scientific">Labeo rohita</name>
    <name type="common">Indian major carp</name>
    <name type="synonym">Cyprinus rohita</name>
    <dbReference type="NCBI Taxonomy" id="84645"/>
    <lineage>
        <taxon>Eukaryota</taxon>
        <taxon>Metazoa</taxon>
        <taxon>Chordata</taxon>
        <taxon>Craniata</taxon>
        <taxon>Vertebrata</taxon>
        <taxon>Euteleostomi</taxon>
        <taxon>Actinopterygii</taxon>
        <taxon>Neopterygii</taxon>
        <taxon>Teleostei</taxon>
        <taxon>Ostariophysi</taxon>
        <taxon>Cypriniformes</taxon>
        <taxon>Cyprinidae</taxon>
        <taxon>Labeoninae</taxon>
        <taxon>Labeonini</taxon>
        <taxon>Labeo</taxon>
    </lineage>
</organism>